<evidence type="ECO:0000313" key="2">
    <source>
        <dbReference type="EMBL" id="GBM01402.1"/>
    </source>
</evidence>
<feature type="compositionally biased region" description="Polar residues" evidence="1">
    <location>
        <begin position="1"/>
        <end position="19"/>
    </location>
</feature>
<accession>A0A4Y2CAD8</accession>
<sequence>MDADNYSINSSPALSTGSVEDNGKNLFNERELGGKKNCNCPKADGFPWWIRSLISESYNLGGEGIDLGGSWGRNRGFRGYRKKNASLCWVGVICVSKTSEFLVSVFYT</sequence>
<gene>
    <name evidence="2" type="ORF">AVEN_236221_1</name>
</gene>
<proteinExistence type="predicted"/>
<protein>
    <submittedName>
        <fullName evidence="2">Uncharacterized protein</fullName>
    </submittedName>
</protein>
<dbReference type="AlphaFoldDB" id="A0A4Y2CAD8"/>
<dbReference type="EMBL" id="BGPR01000169">
    <property type="protein sequence ID" value="GBM01402.1"/>
    <property type="molecule type" value="Genomic_DNA"/>
</dbReference>
<evidence type="ECO:0000256" key="1">
    <source>
        <dbReference type="SAM" id="MobiDB-lite"/>
    </source>
</evidence>
<keyword evidence="3" id="KW-1185">Reference proteome</keyword>
<evidence type="ECO:0000313" key="3">
    <source>
        <dbReference type="Proteomes" id="UP000499080"/>
    </source>
</evidence>
<name>A0A4Y2CAD8_ARAVE</name>
<comment type="caution">
    <text evidence="2">The sequence shown here is derived from an EMBL/GenBank/DDBJ whole genome shotgun (WGS) entry which is preliminary data.</text>
</comment>
<organism evidence="2 3">
    <name type="scientific">Araneus ventricosus</name>
    <name type="common">Orbweaver spider</name>
    <name type="synonym">Epeira ventricosa</name>
    <dbReference type="NCBI Taxonomy" id="182803"/>
    <lineage>
        <taxon>Eukaryota</taxon>
        <taxon>Metazoa</taxon>
        <taxon>Ecdysozoa</taxon>
        <taxon>Arthropoda</taxon>
        <taxon>Chelicerata</taxon>
        <taxon>Arachnida</taxon>
        <taxon>Araneae</taxon>
        <taxon>Araneomorphae</taxon>
        <taxon>Entelegynae</taxon>
        <taxon>Araneoidea</taxon>
        <taxon>Araneidae</taxon>
        <taxon>Araneus</taxon>
    </lineage>
</organism>
<feature type="region of interest" description="Disordered" evidence="1">
    <location>
        <begin position="1"/>
        <end position="22"/>
    </location>
</feature>
<reference evidence="2 3" key="1">
    <citation type="journal article" date="2019" name="Sci. Rep.">
        <title>Orb-weaving spider Araneus ventricosus genome elucidates the spidroin gene catalogue.</title>
        <authorList>
            <person name="Kono N."/>
            <person name="Nakamura H."/>
            <person name="Ohtoshi R."/>
            <person name="Moran D.A.P."/>
            <person name="Shinohara A."/>
            <person name="Yoshida Y."/>
            <person name="Fujiwara M."/>
            <person name="Mori M."/>
            <person name="Tomita M."/>
            <person name="Arakawa K."/>
        </authorList>
    </citation>
    <scope>NUCLEOTIDE SEQUENCE [LARGE SCALE GENOMIC DNA]</scope>
</reference>
<dbReference type="Proteomes" id="UP000499080">
    <property type="component" value="Unassembled WGS sequence"/>
</dbReference>